<evidence type="ECO:0000313" key="2">
    <source>
        <dbReference type="Proteomes" id="UP000178735"/>
    </source>
</evidence>
<dbReference type="SUPFAM" id="SSF102405">
    <property type="entry name" value="MCP/YpsA-like"/>
    <property type="match status" value="1"/>
</dbReference>
<evidence type="ECO:0000313" key="1">
    <source>
        <dbReference type="EMBL" id="OGM01724.1"/>
    </source>
</evidence>
<dbReference type="STRING" id="1817813.A2008_10930"/>
<dbReference type="InterPro" id="IPR052341">
    <property type="entry name" value="LOG_family_nucleotidases"/>
</dbReference>
<dbReference type="AlphaFoldDB" id="A0A1F7WFV9"/>
<dbReference type="Proteomes" id="UP000178735">
    <property type="component" value="Unassembled WGS sequence"/>
</dbReference>
<name>A0A1F7WFV9_9BACT</name>
<dbReference type="PANTHER" id="PTHR43393:SF2">
    <property type="entry name" value="CYTOKININ RIBOSIDE 5'-MONOPHOSPHATE PHOSPHORIBOHYDROLASE"/>
    <property type="match status" value="1"/>
</dbReference>
<dbReference type="Gene3D" id="3.40.50.450">
    <property type="match status" value="1"/>
</dbReference>
<dbReference type="Pfam" id="PF03641">
    <property type="entry name" value="Lysine_decarbox"/>
    <property type="match status" value="1"/>
</dbReference>
<sequence>MKDRIINRNYTTGNELLDNKIAELVAEFGSGENTDLARELIVTSFKMLNPGISRLDMKILNASLKEVYRAFMMFSKYRGVKKVSVFGSARTKPDNPNYKIALEFSRKIADLGYMIITGAGPGIMQAGNEGAGPDRSFGVSIRLPFEYDPNPHIAKDKVLKFKYFFARKLAFAKETNAIVLCHGGVGTLDEGFELLTLLQTGKSNPLPVVMLEPPGGNYWKKLDEFIKTEMLSEGLVSEEDLALYKIVYSADEAVDEVNNFYKNYHSIRFVGELLSIRMQRKIPDTGLASLNEKFAAIIVSGSLIQSGALPEEENDSELALMPRLVFNFNRRNYGRLRMLIDEINKY</sequence>
<proteinExistence type="predicted"/>
<dbReference type="InterPro" id="IPR031100">
    <property type="entry name" value="LOG_fam"/>
</dbReference>
<evidence type="ECO:0008006" key="3">
    <source>
        <dbReference type="Google" id="ProtNLM"/>
    </source>
</evidence>
<dbReference type="EMBL" id="MGFH01000228">
    <property type="protein sequence ID" value="OGM01724.1"/>
    <property type="molecule type" value="Genomic_DNA"/>
</dbReference>
<protein>
    <recommendedName>
        <fullName evidence="3">Rossman fold protein, TIGR00730 family</fullName>
    </recommendedName>
</protein>
<gene>
    <name evidence="1" type="ORF">A2008_10930</name>
</gene>
<accession>A0A1F7WFV9</accession>
<reference evidence="1 2" key="1">
    <citation type="journal article" date="2016" name="Nat. Commun.">
        <title>Thousands of microbial genomes shed light on interconnected biogeochemical processes in an aquifer system.</title>
        <authorList>
            <person name="Anantharaman K."/>
            <person name="Brown C.T."/>
            <person name="Hug L.A."/>
            <person name="Sharon I."/>
            <person name="Castelle C.J."/>
            <person name="Probst A.J."/>
            <person name="Thomas B.C."/>
            <person name="Singh A."/>
            <person name="Wilkins M.J."/>
            <person name="Karaoz U."/>
            <person name="Brodie E.L."/>
            <person name="Williams K.H."/>
            <person name="Hubbard S.S."/>
            <person name="Banfield J.F."/>
        </authorList>
    </citation>
    <scope>NUCLEOTIDE SEQUENCE [LARGE SCALE GENOMIC DNA]</scope>
</reference>
<dbReference type="GO" id="GO:0005829">
    <property type="term" value="C:cytosol"/>
    <property type="evidence" value="ECO:0007669"/>
    <property type="project" value="TreeGrafter"/>
</dbReference>
<comment type="caution">
    <text evidence="1">The sequence shown here is derived from an EMBL/GenBank/DDBJ whole genome shotgun (WGS) entry which is preliminary data.</text>
</comment>
<dbReference type="PANTHER" id="PTHR43393">
    <property type="entry name" value="CYTOKININ RIBOSIDE 5'-MONOPHOSPHATE PHOSPHORIBOHYDROLASE"/>
    <property type="match status" value="1"/>
</dbReference>
<organism evidence="1 2">
    <name type="scientific">Candidatus Wallbacteria bacterium GWC2_49_35</name>
    <dbReference type="NCBI Taxonomy" id="1817813"/>
    <lineage>
        <taxon>Bacteria</taxon>
        <taxon>Candidatus Walliibacteriota</taxon>
    </lineage>
</organism>